<gene>
    <name evidence="1" type="ORF">DARMORV10_C02P47910.1</name>
</gene>
<dbReference type="Proteomes" id="UP001295469">
    <property type="component" value="Chromosome C02"/>
</dbReference>
<dbReference type="EMBL" id="HG994366">
    <property type="protein sequence ID" value="CAF1919507.1"/>
    <property type="molecule type" value="Genomic_DNA"/>
</dbReference>
<sequence length="41" mass="4701">MEEEKKVGEKRKRADEEVADTLVGLMTRVSFLQLFSLGTCR</sequence>
<evidence type="ECO:0000313" key="1">
    <source>
        <dbReference type="EMBL" id="CAF1919507.1"/>
    </source>
</evidence>
<name>A0A816KIT3_BRANA</name>
<protein>
    <submittedName>
        <fullName evidence="1">(rape) hypothetical protein</fullName>
    </submittedName>
</protein>
<accession>A0A816KIT3</accession>
<organism evidence="1">
    <name type="scientific">Brassica napus</name>
    <name type="common">Rape</name>
    <dbReference type="NCBI Taxonomy" id="3708"/>
    <lineage>
        <taxon>Eukaryota</taxon>
        <taxon>Viridiplantae</taxon>
        <taxon>Streptophyta</taxon>
        <taxon>Embryophyta</taxon>
        <taxon>Tracheophyta</taxon>
        <taxon>Spermatophyta</taxon>
        <taxon>Magnoliopsida</taxon>
        <taxon>eudicotyledons</taxon>
        <taxon>Gunneridae</taxon>
        <taxon>Pentapetalae</taxon>
        <taxon>rosids</taxon>
        <taxon>malvids</taxon>
        <taxon>Brassicales</taxon>
        <taxon>Brassicaceae</taxon>
        <taxon>Brassiceae</taxon>
        <taxon>Brassica</taxon>
    </lineage>
</organism>
<dbReference type="AlphaFoldDB" id="A0A816KIT3"/>
<reference evidence="1" key="1">
    <citation type="submission" date="2021-01" db="EMBL/GenBank/DDBJ databases">
        <authorList>
            <consortium name="Genoscope - CEA"/>
            <person name="William W."/>
        </authorList>
    </citation>
    <scope>NUCLEOTIDE SEQUENCE</scope>
</reference>
<proteinExistence type="predicted"/>